<feature type="domain" description="Peptidase M14" evidence="15">
    <location>
        <begin position="3"/>
        <end position="310"/>
    </location>
</feature>
<dbReference type="PROSITE" id="PS52035">
    <property type="entry name" value="PEPTIDASE_M14"/>
    <property type="match status" value="1"/>
</dbReference>
<evidence type="ECO:0000256" key="11">
    <source>
        <dbReference type="ARBA" id="ARBA00023049"/>
    </source>
</evidence>
<evidence type="ECO:0000256" key="10">
    <source>
        <dbReference type="ARBA" id="ARBA00023026"/>
    </source>
</evidence>
<organism evidence="16 17">
    <name type="scientific">Rotaria sordida</name>
    <dbReference type="NCBI Taxonomy" id="392033"/>
    <lineage>
        <taxon>Eukaryota</taxon>
        <taxon>Metazoa</taxon>
        <taxon>Spiralia</taxon>
        <taxon>Gnathifera</taxon>
        <taxon>Rotifera</taxon>
        <taxon>Eurotatoria</taxon>
        <taxon>Bdelloidea</taxon>
        <taxon>Philodinida</taxon>
        <taxon>Philodinidae</taxon>
        <taxon>Rotaria</taxon>
    </lineage>
</organism>
<dbReference type="Gene3D" id="3.30.70.340">
    <property type="entry name" value="Metallocarboxypeptidase-like"/>
    <property type="match status" value="1"/>
</dbReference>
<dbReference type="InterPro" id="IPR000834">
    <property type="entry name" value="Peptidase_M14"/>
</dbReference>
<evidence type="ECO:0000256" key="6">
    <source>
        <dbReference type="ARBA" id="ARBA00022723"/>
    </source>
</evidence>
<dbReference type="InterPro" id="IPR003146">
    <property type="entry name" value="M14A_act_pep"/>
</dbReference>
<proteinExistence type="inferred from homology"/>
<evidence type="ECO:0000256" key="9">
    <source>
        <dbReference type="ARBA" id="ARBA00022833"/>
    </source>
</evidence>
<dbReference type="PANTHER" id="PTHR11705:SF143">
    <property type="entry name" value="SLL0236 PROTEIN"/>
    <property type="match status" value="1"/>
</dbReference>
<evidence type="ECO:0000256" key="5">
    <source>
        <dbReference type="ARBA" id="ARBA00022670"/>
    </source>
</evidence>
<dbReference type="SMART" id="SM00631">
    <property type="entry name" value="Zn_pept"/>
    <property type="match status" value="1"/>
</dbReference>
<dbReference type="Pfam" id="PF02244">
    <property type="entry name" value="Propep_M14"/>
    <property type="match status" value="1"/>
</dbReference>
<sequence length="411" mass="46924">MYDINFWSEHFSIHEPIDVRVPPQAIDSFADFLTLDSAKIEYVVHMADIGAIIERQRVLHNLHRSLSNTNDFAYNKYHTIEEIHAWIDQMVATYPELYDQNPTITHLVDQFDYYILPVFNVDGYVYTWTEDRLWRKTRSKTSVPFCYGADPNRNWDYHWCERGASSDPCSDLFCGEKAFSEIEIAQVAKFIASQRDTIVNYINFHAYSQMWMSPWGYTTMRPAQFKLQDDGSIQAINALTAVHSTKYLHGSIAETIYLSSGSTADWAYGIANITFSYGVELRDTASSYRMPPCPRCHRHDHVVDVDDDYSHHAPSGFNDDLAAYGYAYAAANTPHDESADYYGAIAARLLTLFDPSIPLRLRGDNVTYGTGIQRRTVQCNQDGQSMDKSKCPQPMPVDQQTCTSLNSACYI</sequence>
<reference evidence="16" key="1">
    <citation type="submission" date="2021-02" db="EMBL/GenBank/DDBJ databases">
        <authorList>
            <person name="Nowell W R."/>
        </authorList>
    </citation>
    <scope>NUCLEOTIDE SEQUENCE</scope>
</reference>
<dbReference type="InterPro" id="IPR036990">
    <property type="entry name" value="M14A-like_propep"/>
</dbReference>
<keyword evidence="13" id="KW-1015">Disulfide bond</keyword>
<dbReference type="AlphaFoldDB" id="A0A815GGB2"/>
<comment type="function">
    <text evidence="2">Extracellular metalloprotease that contributes to pathogenicity.</text>
</comment>
<evidence type="ECO:0000256" key="4">
    <source>
        <dbReference type="ARBA" id="ARBA00022645"/>
    </source>
</evidence>
<keyword evidence="6" id="KW-0479">Metal-binding</keyword>
<evidence type="ECO:0000313" key="17">
    <source>
        <dbReference type="Proteomes" id="UP000663889"/>
    </source>
</evidence>
<keyword evidence="4" id="KW-0121">Carboxypeptidase</keyword>
<evidence type="ECO:0000256" key="1">
    <source>
        <dbReference type="ARBA" id="ARBA00001947"/>
    </source>
</evidence>
<keyword evidence="7" id="KW-0732">Signal</keyword>
<feature type="active site" description="Proton donor/acceptor" evidence="14">
    <location>
        <position position="280"/>
    </location>
</feature>
<comment type="caution">
    <text evidence="16">The sequence shown here is derived from an EMBL/GenBank/DDBJ whole genome shotgun (WGS) entry which is preliminary data.</text>
</comment>
<dbReference type="PANTHER" id="PTHR11705">
    <property type="entry name" value="PROTEASE FAMILY M14 CARBOXYPEPTIDASE A,B"/>
    <property type="match status" value="1"/>
</dbReference>
<name>A0A815GGB2_9BILA</name>
<evidence type="ECO:0000256" key="13">
    <source>
        <dbReference type="ARBA" id="ARBA00023157"/>
    </source>
</evidence>
<dbReference type="SUPFAM" id="SSF54897">
    <property type="entry name" value="Protease propeptides/inhibitors"/>
    <property type="match status" value="1"/>
</dbReference>
<gene>
    <name evidence="16" type="ORF">SEV965_LOCUS28202</name>
</gene>
<dbReference type="GO" id="GO:0006508">
    <property type="term" value="P:proteolysis"/>
    <property type="evidence" value="ECO:0007669"/>
    <property type="project" value="UniProtKB-KW"/>
</dbReference>
<keyword evidence="11" id="KW-0482">Metalloprotease</keyword>
<keyword evidence="8" id="KW-0378">Hydrolase</keyword>
<evidence type="ECO:0000256" key="8">
    <source>
        <dbReference type="ARBA" id="ARBA00022801"/>
    </source>
</evidence>
<evidence type="ECO:0000256" key="12">
    <source>
        <dbReference type="ARBA" id="ARBA00023145"/>
    </source>
</evidence>
<keyword evidence="9" id="KW-0862">Zinc</keyword>
<protein>
    <recommendedName>
        <fullName evidence="15">Peptidase M14 domain-containing protein</fullName>
    </recommendedName>
</protein>
<comment type="similarity">
    <text evidence="3 14">Belongs to the peptidase M14 family.</text>
</comment>
<comment type="cofactor">
    <cofactor evidence="1">
        <name>Zn(2+)</name>
        <dbReference type="ChEBI" id="CHEBI:29105"/>
    </cofactor>
</comment>
<accession>A0A815GGB2</accession>
<evidence type="ECO:0000256" key="14">
    <source>
        <dbReference type="PROSITE-ProRule" id="PRU01379"/>
    </source>
</evidence>
<evidence type="ECO:0000313" key="16">
    <source>
        <dbReference type="EMBL" id="CAF1338210.1"/>
    </source>
</evidence>
<dbReference type="Proteomes" id="UP000663889">
    <property type="component" value="Unassembled WGS sequence"/>
</dbReference>
<evidence type="ECO:0000256" key="2">
    <source>
        <dbReference type="ARBA" id="ARBA00003091"/>
    </source>
</evidence>
<dbReference type="GO" id="GO:0004181">
    <property type="term" value="F:metallocarboxypeptidase activity"/>
    <property type="evidence" value="ECO:0007669"/>
    <property type="project" value="InterPro"/>
</dbReference>
<keyword evidence="5" id="KW-0645">Protease</keyword>
<dbReference type="Pfam" id="PF00246">
    <property type="entry name" value="Peptidase_M14"/>
    <property type="match status" value="1"/>
</dbReference>
<dbReference type="GO" id="GO:0005615">
    <property type="term" value="C:extracellular space"/>
    <property type="evidence" value="ECO:0007669"/>
    <property type="project" value="TreeGrafter"/>
</dbReference>
<dbReference type="EMBL" id="CAJNOU010002644">
    <property type="protein sequence ID" value="CAF1338210.1"/>
    <property type="molecule type" value="Genomic_DNA"/>
</dbReference>
<dbReference type="FunFam" id="3.40.630.10:FF:000084">
    <property type="entry name" value="Carboxypeptidase B2"/>
    <property type="match status" value="1"/>
</dbReference>
<dbReference type="Gene3D" id="3.40.630.10">
    <property type="entry name" value="Zn peptidases"/>
    <property type="match status" value="1"/>
</dbReference>
<dbReference type="GO" id="GO:0008270">
    <property type="term" value="F:zinc ion binding"/>
    <property type="evidence" value="ECO:0007669"/>
    <property type="project" value="InterPro"/>
</dbReference>
<dbReference type="SUPFAM" id="SSF53187">
    <property type="entry name" value="Zn-dependent exopeptidases"/>
    <property type="match status" value="1"/>
</dbReference>
<keyword evidence="10" id="KW-0843">Virulence</keyword>
<evidence type="ECO:0000256" key="7">
    <source>
        <dbReference type="ARBA" id="ARBA00022729"/>
    </source>
</evidence>
<evidence type="ECO:0000256" key="3">
    <source>
        <dbReference type="ARBA" id="ARBA00005988"/>
    </source>
</evidence>
<keyword evidence="12" id="KW-0865">Zymogen</keyword>
<evidence type="ECO:0000259" key="15">
    <source>
        <dbReference type="PROSITE" id="PS52035"/>
    </source>
</evidence>